<evidence type="ECO:0000256" key="4">
    <source>
        <dbReference type="ARBA" id="ARBA00022475"/>
    </source>
</evidence>
<dbReference type="OrthoDB" id="9789238at2"/>
<comment type="function">
    <text evidence="15">Member of the two-component regulatory system DctB/DctD involved in the transport of C4-dicarboxylates. DctB functions as a membrane-associated protein kinase that phosphorylates DctD in response to environmental signals.</text>
</comment>
<evidence type="ECO:0000313" key="21">
    <source>
        <dbReference type="Proteomes" id="UP000219331"/>
    </source>
</evidence>
<dbReference type="Gene3D" id="1.20.58.920">
    <property type="match status" value="1"/>
</dbReference>
<dbReference type="Gene3D" id="3.30.565.10">
    <property type="entry name" value="Histidine kinase-like ATPase, C-terminal domain"/>
    <property type="match status" value="1"/>
</dbReference>
<dbReference type="Pfam" id="PF00512">
    <property type="entry name" value="HisKA"/>
    <property type="match status" value="1"/>
</dbReference>
<dbReference type="Gene3D" id="6.10.340.10">
    <property type="match status" value="1"/>
</dbReference>
<keyword evidence="8 17" id="KW-0812">Transmembrane</keyword>
<dbReference type="InterPro" id="IPR003661">
    <property type="entry name" value="HisK_dim/P_dom"/>
</dbReference>
<proteinExistence type="predicted"/>
<evidence type="ECO:0000256" key="16">
    <source>
        <dbReference type="ARBA" id="ARBA00073143"/>
    </source>
</evidence>
<dbReference type="FunFam" id="1.10.287.130:FF:000049">
    <property type="entry name" value="C4-dicarboxylate transport sensor protein DctB"/>
    <property type="match status" value="1"/>
</dbReference>
<dbReference type="SUPFAM" id="SSF158472">
    <property type="entry name" value="HAMP domain-like"/>
    <property type="match status" value="1"/>
</dbReference>
<comment type="subcellular location">
    <subcellularLocation>
        <location evidence="2">Cell inner membrane</location>
        <topology evidence="2">Multi-pass membrane protein</topology>
    </subcellularLocation>
</comment>
<feature type="domain" description="HAMP" evidence="19">
    <location>
        <begin position="379"/>
        <end position="431"/>
    </location>
</feature>
<evidence type="ECO:0000256" key="1">
    <source>
        <dbReference type="ARBA" id="ARBA00000085"/>
    </source>
</evidence>
<sequence length="705" mass="75400">MQDGGQDSRQDRVSPRRERLHSFIGFRLIAALAIIATVGIGTAALSVYVFSSYGETVSDLVAIESGRQADISRFAEVATGIRADMPRLVFARSTETRQESRARLETAVAGLADLLERIGRTLSDELPGSADLAADLPQALAADIARIDANVARHLEIRQQVDALVVRLNRLHDEALREIEPLIVDTDFNIRVALDALEGAAPAAEGAAPQTELLEGELSFAETLWSAHAHVNLLIGKLLRVAQAQDRDVIELLRQDVGEAVAGTGDMVSLLAQAASTVTLRQALADIARLGAPGGELFDLKLSEAALAGESAVIVDEAGDKLDRLSRLVSGAVASAGRRSVEAAASARDALARGTVLLLGLGGLLAVVALVVGWLTVGRQFIPRLSSLLKSMRAIAEGELDAPVNVTGRDEMGQLADALRTLQGRSQLARRRRLELVEINERLTHEIGERRQVEAKLLETQEELVQAGKMAALGQLSAGIAHEFNQPLAAMRSYLHNARRYLDQANTGKVREKLEQVSDLVLRLADTSNHLKTLARRRTREAASCDPVPIVLRAAELFRMQPGAARIAFDLPQEAGGPMVRADANRLEQVLINLIGNAVDAVEASEAPRVAVAVRAAGDRVEIEVADNGCGIAEDVLAKVFDPFFTTKGPGRGLGLGLSISYNIVRDFDGSLRFAPAEGGGTRAILELHRADEAQEARDAAHGGI</sequence>
<keyword evidence="10 20" id="KW-0418">Kinase</keyword>
<evidence type="ECO:0000256" key="11">
    <source>
        <dbReference type="ARBA" id="ARBA00022840"/>
    </source>
</evidence>
<keyword evidence="12 17" id="KW-1133">Transmembrane helix</keyword>
<dbReference type="STRING" id="538381.GCA_001696535_02133"/>
<evidence type="ECO:0000313" key="20">
    <source>
        <dbReference type="EMBL" id="SOC06667.1"/>
    </source>
</evidence>
<evidence type="ECO:0000259" key="18">
    <source>
        <dbReference type="PROSITE" id="PS50109"/>
    </source>
</evidence>
<accession>A0A285SFJ6</accession>
<evidence type="ECO:0000256" key="3">
    <source>
        <dbReference type="ARBA" id="ARBA00012438"/>
    </source>
</evidence>
<dbReference type="EC" id="2.7.13.3" evidence="3"/>
<keyword evidence="11" id="KW-0067">ATP-binding</keyword>
<evidence type="ECO:0000256" key="9">
    <source>
        <dbReference type="ARBA" id="ARBA00022741"/>
    </source>
</evidence>
<evidence type="ECO:0000256" key="17">
    <source>
        <dbReference type="SAM" id="Phobius"/>
    </source>
</evidence>
<dbReference type="EMBL" id="OBML01000005">
    <property type="protein sequence ID" value="SOC06667.1"/>
    <property type="molecule type" value="Genomic_DNA"/>
</dbReference>
<dbReference type="PANTHER" id="PTHR43065">
    <property type="entry name" value="SENSOR HISTIDINE KINASE"/>
    <property type="match status" value="1"/>
</dbReference>
<comment type="catalytic activity">
    <reaction evidence="1">
        <text>ATP + protein L-histidine = ADP + protein N-phospho-L-histidine.</text>
        <dbReference type="EC" id="2.7.13.3"/>
    </reaction>
</comment>
<protein>
    <recommendedName>
        <fullName evidence="16">C4-dicarboxylate transport sensor protein DctB</fullName>
        <ecNumber evidence="3">2.7.13.3</ecNumber>
    </recommendedName>
</protein>
<feature type="transmembrane region" description="Helical" evidence="17">
    <location>
        <begin position="356"/>
        <end position="377"/>
    </location>
</feature>
<dbReference type="RefSeq" id="WP_141402589.1">
    <property type="nucleotide sequence ID" value="NZ_OBML01000005.1"/>
</dbReference>
<evidence type="ECO:0000256" key="6">
    <source>
        <dbReference type="ARBA" id="ARBA00022553"/>
    </source>
</evidence>
<organism evidence="20 21">
    <name type="scientific">Stappia indica</name>
    <dbReference type="NCBI Taxonomy" id="538381"/>
    <lineage>
        <taxon>Bacteria</taxon>
        <taxon>Pseudomonadati</taxon>
        <taxon>Pseudomonadota</taxon>
        <taxon>Alphaproteobacteria</taxon>
        <taxon>Hyphomicrobiales</taxon>
        <taxon>Stappiaceae</taxon>
        <taxon>Stappia</taxon>
    </lineage>
</organism>
<evidence type="ECO:0000256" key="15">
    <source>
        <dbReference type="ARBA" id="ARBA00059004"/>
    </source>
</evidence>
<evidence type="ECO:0000256" key="14">
    <source>
        <dbReference type="ARBA" id="ARBA00023136"/>
    </source>
</evidence>
<feature type="domain" description="Histidine kinase" evidence="18">
    <location>
        <begin position="479"/>
        <end position="692"/>
    </location>
</feature>
<evidence type="ECO:0000256" key="8">
    <source>
        <dbReference type="ARBA" id="ARBA00022692"/>
    </source>
</evidence>
<dbReference type="InterPro" id="IPR003594">
    <property type="entry name" value="HATPase_dom"/>
</dbReference>
<dbReference type="InterPro" id="IPR036097">
    <property type="entry name" value="HisK_dim/P_sf"/>
</dbReference>
<dbReference type="InterPro" id="IPR005467">
    <property type="entry name" value="His_kinase_dom"/>
</dbReference>
<dbReference type="InterPro" id="IPR004358">
    <property type="entry name" value="Sig_transdc_His_kin-like_C"/>
</dbReference>
<dbReference type="PROSITE" id="PS50109">
    <property type="entry name" value="HIS_KIN"/>
    <property type="match status" value="1"/>
</dbReference>
<dbReference type="SMART" id="SM00387">
    <property type="entry name" value="HATPase_c"/>
    <property type="match status" value="1"/>
</dbReference>
<name>A0A285SFJ6_9HYPH</name>
<keyword evidence="7" id="KW-0808">Transferase</keyword>
<dbReference type="SMART" id="SM00304">
    <property type="entry name" value="HAMP"/>
    <property type="match status" value="1"/>
</dbReference>
<dbReference type="PANTHER" id="PTHR43065:SF46">
    <property type="entry name" value="C4-DICARBOXYLATE TRANSPORT SENSOR PROTEIN DCTB"/>
    <property type="match status" value="1"/>
</dbReference>
<keyword evidence="14 17" id="KW-0472">Membrane</keyword>
<evidence type="ECO:0000256" key="13">
    <source>
        <dbReference type="ARBA" id="ARBA00023012"/>
    </source>
</evidence>
<dbReference type="AlphaFoldDB" id="A0A285SFJ6"/>
<dbReference type="GO" id="GO:0005886">
    <property type="term" value="C:plasma membrane"/>
    <property type="evidence" value="ECO:0007669"/>
    <property type="project" value="UniProtKB-SubCell"/>
</dbReference>
<evidence type="ECO:0000259" key="19">
    <source>
        <dbReference type="PROSITE" id="PS50885"/>
    </source>
</evidence>
<evidence type="ECO:0000256" key="12">
    <source>
        <dbReference type="ARBA" id="ARBA00022989"/>
    </source>
</evidence>
<dbReference type="Proteomes" id="UP000219331">
    <property type="component" value="Unassembled WGS sequence"/>
</dbReference>
<dbReference type="Gene3D" id="1.10.287.130">
    <property type="match status" value="1"/>
</dbReference>
<keyword evidence="6" id="KW-0597">Phosphoprotein</keyword>
<dbReference type="SUPFAM" id="SSF55874">
    <property type="entry name" value="ATPase domain of HSP90 chaperone/DNA topoisomerase II/histidine kinase"/>
    <property type="match status" value="1"/>
</dbReference>
<dbReference type="CDD" id="cd06225">
    <property type="entry name" value="HAMP"/>
    <property type="match status" value="1"/>
</dbReference>
<evidence type="ECO:0000256" key="5">
    <source>
        <dbReference type="ARBA" id="ARBA00022519"/>
    </source>
</evidence>
<keyword evidence="5" id="KW-0997">Cell inner membrane</keyword>
<gene>
    <name evidence="20" type="ORF">SAMN05421512_105157</name>
</gene>
<dbReference type="Pfam" id="PF00672">
    <property type="entry name" value="HAMP"/>
    <property type="match status" value="1"/>
</dbReference>
<dbReference type="GO" id="GO:0005524">
    <property type="term" value="F:ATP binding"/>
    <property type="evidence" value="ECO:0007669"/>
    <property type="project" value="UniProtKB-KW"/>
</dbReference>
<dbReference type="GO" id="GO:0000155">
    <property type="term" value="F:phosphorelay sensor kinase activity"/>
    <property type="evidence" value="ECO:0007669"/>
    <property type="project" value="InterPro"/>
</dbReference>
<keyword evidence="21" id="KW-1185">Reference proteome</keyword>
<dbReference type="PROSITE" id="PS50885">
    <property type="entry name" value="HAMP"/>
    <property type="match status" value="1"/>
</dbReference>
<dbReference type="InterPro" id="IPR036890">
    <property type="entry name" value="HATPase_C_sf"/>
</dbReference>
<dbReference type="CDD" id="cd00082">
    <property type="entry name" value="HisKA"/>
    <property type="match status" value="1"/>
</dbReference>
<dbReference type="Pfam" id="PF02518">
    <property type="entry name" value="HATPase_c"/>
    <property type="match status" value="1"/>
</dbReference>
<dbReference type="InterPro" id="IPR038188">
    <property type="entry name" value="TorS_sensor_sf"/>
</dbReference>
<keyword evidence="9" id="KW-0547">Nucleotide-binding</keyword>
<keyword evidence="13" id="KW-0902">Two-component regulatory system</keyword>
<dbReference type="PRINTS" id="PR00344">
    <property type="entry name" value="BCTRLSENSOR"/>
</dbReference>
<dbReference type="SMART" id="SM00388">
    <property type="entry name" value="HisKA"/>
    <property type="match status" value="1"/>
</dbReference>
<dbReference type="SUPFAM" id="SSF47384">
    <property type="entry name" value="Homodimeric domain of signal transducing histidine kinase"/>
    <property type="match status" value="1"/>
</dbReference>
<evidence type="ECO:0000256" key="10">
    <source>
        <dbReference type="ARBA" id="ARBA00022777"/>
    </source>
</evidence>
<evidence type="ECO:0000256" key="2">
    <source>
        <dbReference type="ARBA" id="ARBA00004429"/>
    </source>
</evidence>
<dbReference type="InterPro" id="IPR003660">
    <property type="entry name" value="HAMP_dom"/>
</dbReference>
<evidence type="ECO:0000256" key="7">
    <source>
        <dbReference type="ARBA" id="ARBA00022679"/>
    </source>
</evidence>
<keyword evidence="4" id="KW-1003">Cell membrane</keyword>
<feature type="transmembrane region" description="Helical" evidence="17">
    <location>
        <begin position="24"/>
        <end position="50"/>
    </location>
</feature>
<reference evidence="20 21" key="1">
    <citation type="submission" date="2017-08" db="EMBL/GenBank/DDBJ databases">
        <authorList>
            <person name="de Groot N.N."/>
        </authorList>
    </citation>
    <scope>NUCLEOTIDE SEQUENCE [LARGE SCALE GENOMIC DNA]</scope>
    <source>
        <strain evidence="20 21">USBA 352</strain>
    </source>
</reference>